<dbReference type="Pfam" id="PF01796">
    <property type="entry name" value="OB_ChsH2_C"/>
    <property type="match status" value="1"/>
</dbReference>
<organism evidence="2 3">
    <name type="scientific">Chelatococcus reniformis</name>
    <dbReference type="NCBI Taxonomy" id="1494448"/>
    <lineage>
        <taxon>Bacteria</taxon>
        <taxon>Pseudomonadati</taxon>
        <taxon>Pseudomonadota</taxon>
        <taxon>Alphaproteobacteria</taxon>
        <taxon>Hyphomicrobiales</taxon>
        <taxon>Chelatococcaceae</taxon>
        <taxon>Chelatococcus</taxon>
    </lineage>
</organism>
<evidence type="ECO:0000259" key="1">
    <source>
        <dbReference type="Pfam" id="PF01796"/>
    </source>
</evidence>
<accession>A0A916TXY7</accession>
<evidence type="ECO:0000313" key="3">
    <source>
        <dbReference type="Proteomes" id="UP000637002"/>
    </source>
</evidence>
<dbReference type="Proteomes" id="UP000637002">
    <property type="component" value="Unassembled WGS sequence"/>
</dbReference>
<dbReference type="InterPro" id="IPR002878">
    <property type="entry name" value="ChsH2_C"/>
</dbReference>
<feature type="domain" description="ChsH2 C-terminal OB-fold" evidence="1">
    <location>
        <begin position="57"/>
        <end position="115"/>
    </location>
</feature>
<sequence length="130" mass="14511">MSDQQRTIPAPVANVETKPYWDAAREGRLLLKRCIACHQLHFYPRALCPFCYGETAWEEASGNGRIYSFSITRKAAPPYAIAFVTLEEGPTIMSNIVDIPLDEVRIGQRVRVVFKPSEDGQPVPMFAPAG</sequence>
<reference evidence="2" key="2">
    <citation type="submission" date="2020-09" db="EMBL/GenBank/DDBJ databases">
        <authorList>
            <person name="Sun Q."/>
            <person name="Zhou Y."/>
        </authorList>
    </citation>
    <scope>NUCLEOTIDE SEQUENCE</scope>
    <source>
        <strain evidence="2">CGMCC 1.12919</strain>
    </source>
</reference>
<dbReference type="PANTHER" id="PTHR34075">
    <property type="entry name" value="BLR3430 PROTEIN"/>
    <property type="match status" value="1"/>
</dbReference>
<dbReference type="PANTHER" id="PTHR34075:SF5">
    <property type="entry name" value="BLR3430 PROTEIN"/>
    <property type="match status" value="1"/>
</dbReference>
<name>A0A916TXY7_9HYPH</name>
<comment type="caution">
    <text evidence="2">The sequence shown here is derived from an EMBL/GenBank/DDBJ whole genome shotgun (WGS) entry which is preliminary data.</text>
</comment>
<protein>
    <submittedName>
        <fullName evidence="2">DNA-binding protein</fullName>
    </submittedName>
</protein>
<dbReference type="InterPro" id="IPR052513">
    <property type="entry name" value="Thioester_dehydratase-like"/>
</dbReference>
<keyword evidence="3" id="KW-1185">Reference proteome</keyword>
<dbReference type="GO" id="GO:0003677">
    <property type="term" value="F:DNA binding"/>
    <property type="evidence" value="ECO:0007669"/>
    <property type="project" value="UniProtKB-KW"/>
</dbReference>
<reference evidence="2" key="1">
    <citation type="journal article" date="2014" name="Int. J. Syst. Evol. Microbiol.">
        <title>Complete genome sequence of Corynebacterium casei LMG S-19264T (=DSM 44701T), isolated from a smear-ripened cheese.</title>
        <authorList>
            <consortium name="US DOE Joint Genome Institute (JGI-PGF)"/>
            <person name="Walter F."/>
            <person name="Albersmeier A."/>
            <person name="Kalinowski J."/>
            <person name="Ruckert C."/>
        </authorList>
    </citation>
    <scope>NUCLEOTIDE SEQUENCE</scope>
    <source>
        <strain evidence="2">CGMCC 1.12919</strain>
    </source>
</reference>
<keyword evidence="2" id="KW-0238">DNA-binding</keyword>
<evidence type="ECO:0000313" key="2">
    <source>
        <dbReference type="EMBL" id="GGC49349.1"/>
    </source>
</evidence>
<dbReference type="Gene3D" id="6.10.30.10">
    <property type="match status" value="1"/>
</dbReference>
<dbReference type="SUPFAM" id="SSF50249">
    <property type="entry name" value="Nucleic acid-binding proteins"/>
    <property type="match status" value="1"/>
</dbReference>
<proteinExistence type="predicted"/>
<dbReference type="EMBL" id="BMGG01000001">
    <property type="protein sequence ID" value="GGC49349.1"/>
    <property type="molecule type" value="Genomic_DNA"/>
</dbReference>
<dbReference type="RefSeq" id="WP_188607579.1">
    <property type="nucleotide sequence ID" value="NZ_BMGG01000001.1"/>
</dbReference>
<dbReference type="InterPro" id="IPR012340">
    <property type="entry name" value="NA-bd_OB-fold"/>
</dbReference>
<dbReference type="AlphaFoldDB" id="A0A916TXY7"/>
<gene>
    <name evidence="2" type="ORF">GCM10010994_05630</name>
</gene>